<keyword evidence="2" id="KW-1185">Reference proteome</keyword>
<accession>A0ACC2NLE5</accession>
<protein>
    <submittedName>
        <fullName evidence="1">Uncharacterized protein</fullName>
    </submittedName>
</protein>
<comment type="caution">
    <text evidence="1">The sequence shown here is derived from an EMBL/GenBank/DDBJ whole genome shotgun (WGS) entry which is preliminary data.</text>
</comment>
<gene>
    <name evidence="1" type="ORF">QAD02_003190</name>
</gene>
<proteinExistence type="predicted"/>
<evidence type="ECO:0000313" key="2">
    <source>
        <dbReference type="Proteomes" id="UP001239111"/>
    </source>
</evidence>
<name>A0ACC2NLE5_9HYME</name>
<reference evidence="1" key="1">
    <citation type="submission" date="2023-04" db="EMBL/GenBank/DDBJ databases">
        <title>A chromosome-level genome assembly of the parasitoid wasp Eretmocerus hayati.</title>
        <authorList>
            <person name="Zhong Y."/>
            <person name="Liu S."/>
            <person name="Liu Y."/>
        </authorList>
    </citation>
    <scope>NUCLEOTIDE SEQUENCE</scope>
    <source>
        <strain evidence="1">ZJU_SS_LIU_2023</strain>
    </source>
</reference>
<organism evidence="1 2">
    <name type="scientific">Eretmocerus hayati</name>
    <dbReference type="NCBI Taxonomy" id="131215"/>
    <lineage>
        <taxon>Eukaryota</taxon>
        <taxon>Metazoa</taxon>
        <taxon>Ecdysozoa</taxon>
        <taxon>Arthropoda</taxon>
        <taxon>Hexapoda</taxon>
        <taxon>Insecta</taxon>
        <taxon>Pterygota</taxon>
        <taxon>Neoptera</taxon>
        <taxon>Endopterygota</taxon>
        <taxon>Hymenoptera</taxon>
        <taxon>Apocrita</taxon>
        <taxon>Proctotrupomorpha</taxon>
        <taxon>Chalcidoidea</taxon>
        <taxon>Aphelinidae</taxon>
        <taxon>Aphelininae</taxon>
        <taxon>Eretmocerus</taxon>
    </lineage>
</organism>
<dbReference type="EMBL" id="CM056743">
    <property type="protein sequence ID" value="KAJ8671931.1"/>
    <property type="molecule type" value="Genomic_DNA"/>
</dbReference>
<evidence type="ECO:0000313" key="1">
    <source>
        <dbReference type="EMBL" id="KAJ8671931.1"/>
    </source>
</evidence>
<dbReference type="Proteomes" id="UP001239111">
    <property type="component" value="Chromosome 3"/>
</dbReference>
<sequence length="117" mass="13616">MPINDHGDFGYLSYLENLLDKQKSTTEELERQFESHERMINSQYSINSECEERSKDHIDEINGLTEKLRGVVADLHRTLHKLDLDFERLGKRIDELEVVLEDESAEHKNTSQGKATN</sequence>